<dbReference type="PANTHER" id="PTHR46481:SF10">
    <property type="entry name" value="ZINC FINGER BED DOMAIN-CONTAINING PROTEIN 39"/>
    <property type="match status" value="1"/>
</dbReference>
<dbReference type="Pfam" id="PF05699">
    <property type="entry name" value="Dimer_Tnp_hAT"/>
    <property type="match status" value="1"/>
</dbReference>
<feature type="region of interest" description="Disordered" evidence="7">
    <location>
        <begin position="395"/>
        <end position="434"/>
    </location>
</feature>
<keyword evidence="2" id="KW-0479">Metal-binding</keyword>
<sequence length="456" mass="52907">MTAWQKLNEYYTKLGDSPLFAASIILHPSLGMNYLEVNWALEEQLVWVRDAKIGLSDYLDRWYHCNRPVDEQQKMIMDTSTSLSVPRTTTEVSVFKQWIKSRTAKTTVMGSELERYLRLEPQETEDPIEWWMAHQGQFPMISQLALDILAIPAMATDCERSFSLAKLTLTTQRLSMTTETLEKLQCLKNWVRHVLRVIKYLKYDLGFDLFDLRAALNNVSLMRTMLRAMLHETSTQLMDEQKKMLERLWDALMGNQRMTTQMMGEQLEMVRQLQQEVQAVKTQAVEESRNVDELRRLHEQSTRQLRVMREQTSEQIRTTREQTTEQLKIIREQTARNFEQMRLQVMKEVGIVQGQAAEEIRQAKEELKQAREEMQQAKEEISQMKEQLKTIAGSISSGAQTSPQPSYADVARTPPTSQPSNVRTLSSMRTTPSSFTDTLFCTIDQGSNPRHSTTHL</sequence>
<feature type="domain" description="HAT C-terminal dimerisation" evidence="8">
    <location>
        <begin position="112"/>
        <end position="191"/>
    </location>
</feature>
<dbReference type="EnsemblFungi" id="FOXG_06721T0">
    <property type="protein sequence ID" value="FOXG_06721P0"/>
    <property type="gene ID" value="FOXG_06721"/>
</dbReference>
<evidence type="ECO:0000256" key="3">
    <source>
        <dbReference type="ARBA" id="ARBA00022771"/>
    </source>
</evidence>
<dbReference type="GO" id="GO:0008270">
    <property type="term" value="F:zinc ion binding"/>
    <property type="evidence" value="ECO:0007669"/>
    <property type="project" value="UniProtKB-KW"/>
</dbReference>
<dbReference type="Proteomes" id="UP000002489">
    <property type="component" value="Unassembled WGS sequence"/>
</dbReference>
<reference evidence="10" key="1">
    <citation type="journal article" date="2012" name="Mol. Plant Microbe Interact.">
        <title>A highly conserved effector in Fusarium oxysporum is required for full virulence on Arabidopsis.</title>
        <authorList>
            <person name="Thatcher L.F."/>
            <person name="Gardiner D.M."/>
            <person name="Kazan K."/>
            <person name="Manners J."/>
        </authorList>
    </citation>
    <scope>NUCLEOTIDE SEQUENCE [LARGE SCALE GENOMIC DNA]</scope>
    <source>
        <strain evidence="10">Fo5176</strain>
    </source>
</reference>
<protein>
    <recommendedName>
        <fullName evidence="8">HAT C-terminal dimerisation domain-containing protein</fullName>
    </recommendedName>
</protein>
<reference evidence="9" key="2">
    <citation type="submission" date="2025-08" db="UniProtKB">
        <authorList>
            <consortium name="EnsemblFungi"/>
        </authorList>
    </citation>
    <scope>IDENTIFICATION</scope>
    <source>
        <strain evidence="9">4287 / CBS 123668 / FGSC 9935 / NRRL 34936</strain>
    </source>
</reference>
<organism evidence="9 10">
    <name type="scientific">Fusarium oxysporum (strain Fo5176)</name>
    <name type="common">Fusarium vascular wilt</name>
    <dbReference type="NCBI Taxonomy" id="660025"/>
    <lineage>
        <taxon>Eukaryota</taxon>
        <taxon>Fungi</taxon>
        <taxon>Dikarya</taxon>
        <taxon>Ascomycota</taxon>
        <taxon>Pezizomycotina</taxon>
        <taxon>Sordariomycetes</taxon>
        <taxon>Hypocreomycetidae</taxon>
        <taxon>Hypocreales</taxon>
        <taxon>Nectriaceae</taxon>
        <taxon>Fusarium</taxon>
        <taxon>Fusarium oxysporum species complex</taxon>
    </lineage>
</organism>
<keyword evidence="5" id="KW-0539">Nucleus</keyword>
<evidence type="ECO:0000259" key="8">
    <source>
        <dbReference type="Pfam" id="PF05699"/>
    </source>
</evidence>
<evidence type="ECO:0000256" key="4">
    <source>
        <dbReference type="ARBA" id="ARBA00022833"/>
    </source>
</evidence>
<dbReference type="STRING" id="426428.A0A0D2XRW9"/>
<feature type="coiled-coil region" evidence="6">
    <location>
        <begin position="263"/>
        <end position="311"/>
    </location>
</feature>
<dbReference type="PANTHER" id="PTHR46481">
    <property type="entry name" value="ZINC FINGER BED DOMAIN-CONTAINING PROTEIN 4"/>
    <property type="match status" value="1"/>
</dbReference>
<proteinExistence type="predicted"/>
<feature type="compositionally biased region" description="Polar residues" evidence="7">
    <location>
        <begin position="395"/>
        <end position="405"/>
    </location>
</feature>
<feature type="compositionally biased region" description="Polar residues" evidence="7">
    <location>
        <begin position="414"/>
        <end position="434"/>
    </location>
</feature>
<keyword evidence="3" id="KW-0863">Zinc-finger</keyword>
<dbReference type="SUPFAM" id="SSF53098">
    <property type="entry name" value="Ribonuclease H-like"/>
    <property type="match status" value="1"/>
</dbReference>
<name>A0A0D2XRW9_FUSOF</name>
<accession>A0A0D2XRW9</accession>
<dbReference type="GO" id="GO:0005634">
    <property type="term" value="C:nucleus"/>
    <property type="evidence" value="ECO:0007669"/>
    <property type="project" value="UniProtKB-SubCell"/>
</dbReference>
<evidence type="ECO:0000256" key="6">
    <source>
        <dbReference type="SAM" id="Coils"/>
    </source>
</evidence>
<comment type="subcellular location">
    <subcellularLocation>
        <location evidence="1">Nucleus</location>
    </subcellularLocation>
</comment>
<dbReference type="GO" id="GO:0046983">
    <property type="term" value="F:protein dimerization activity"/>
    <property type="evidence" value="ECO:0007669"/>
    <property type="project" value="InterPro"/>
</dbReference>
<evidence type="ECO:0000256" key="2">
    <source>
        <dbReference type="ARBA" id="ARBA00022723"/>
    </source>
</evidence>
<evidence type="ECO:0000256" key="7">
    <source>
        <dbReference type="SAM" id="MobiDB-lite"/>
    </source>
</evidence>
<evidence type="ECO:0000313" key="9">
    <source>
        <dbReference type="EnsemblFungi" id="FOXG_06721P0"/>
    </source>
</evidence>
<evidence type="ECO:0000256" key="5">
    <source>
        <dbReference type="ARBA" id="ARBA00023242"/>
    </source>
</evidence>
<evidence type="ECO:0000313" key="10">
    <source>
        <dbReference type="Proteomes" id="UP000002489"/>
    </source>
</evidence>
<feature type="coiled-coil region" evidence="6">
    <location>
        <begin position="353"/>
        <end position="394"/>
    </location>
</feature>
<dbReference type="AlphaFoldDB" id="A0A0D2XRW9"/>
<dbReference type="InterPro" id="IPR008906">
    <property type="entry name" value="HATC_C_dom"/>
</dbReference>
<keyword evidence="6" id="KW-0175">Coiled coil</keyword>
<evidence type="ECO:0000256" key="1">
    <source>
        <dbReference type="ARBA" id="ARBA00004123"/>
    </source>
</evidence>
<dbReference type="InterPro" id="IPR012337">
    <property type="entry name" value="RNaseH-like_sf"/>
</dbReference>
<dbReference type="InterPro" id="IPR052035">
    <property type="entry name" value="ZnF_BED_domain_contain"/>
</dbReference>
<keyword evidence="4" id="KW-0862">Zinc</keyword>